<name>A0A2G6JKT6_NEPCE</name>
<accession>A0A2G6JKT6</accession>
<dbReference type="InterPro" id="IPR029033">
    <property type="entry name" value="His_PPase_superfam"/>
</dbReference>
<sequence length="204" mass="23035">MKSKRIDLLRHGEPELRGVYLGRTDCKLSINGRLDAVAAVSWQCHWDLIVTSPLMRCYETACWYAEQTGVELLVVPEVQELDFGDWDGRTFESVYASDAQQADLFWQDPAHNPPPNGETVTAFRHRVNAAVKLLLEHPCQHPLVITHGGVIRCLVGEVLGIEAGNWARIKVDYSSFTELSFGYSAQQYWPQLVSCNTKQPSIYL</sequence>
<gene>
    <name evidence="1" type="ORF">CSA60_03820</name>
</gene>
<dbReference type="PANTHER" id="PTHR48100">
    <property type="entry name" value="BROAD-SPECIFICITY PHOSPHATASE YOR283W-RELATED"/>
    <property type="match status" value="1"/>
</dbReference>
<dbReference type="Gene3D" id="3.40.50.1240">
    <property type="entry name" value="Phosphoglycerate mutase-like"/>
    <property type="match status" value="1"/>
</dbReference>
<organism evidence="1 2">
    <name type="scientific">Neptuniibacter caesariensis</name>
    <dbReference type="NCBI Taxonomy" id="207954"/>
    <lineage>
        <taxon>Bacteria</taxon>
        <taxon>Pseudomonadati</taxon>
        <taxon>Pseudomonadota</taxon>
        <taxon>Gammaproteobacteria</taxon>
        <taxon>Oceanospirillales</taxon>
        <taxon>Oceanospirillaceae</taxon>
        <taxon>Neptuniibacter</taxon>
    </lineage>
</organism>
<dbReference type="PIRSF" id="PIRSF000709">
    <property type="entry name" value="6PFK_2-Ptase"/>
    <property type="match status" value="1"/>
</dbReference>
<protein>
    <submittedName>
        <fullName evidence="1">Histidine phosphatase family protein</fullName>
    </submittedName>
</protein>
<dbReference type="EMBL" id="PDSH01000018">
    <property type="protein sequence ID" value="PIE24015.1"/>
    <property type="molecule type" value="Genomic_DNA"/>
</dbReference>
<dbReference type="PANTHER" id="PTHR48100:SF1">
    <property type="entry name" value="HISTIDINE PHOSPHATASE FAMILY PROTEIN-RELATED"/>
    <property type="match status" value="1"/>
</dbReference>
<dbReference type="Pfam" id="PF00300">
    <property type="entry name" value="His_Phos_1"/>
    <property type="match status" value="1"/>
</dbReference>
<dbReference type="CDD" id="cd07067">
    <property type="entry name" value="HP_PGM_like"/>
    <property type="match status" value="1"/>
</dbReference>
<evidence type="ECO:0000313" key="2">
    <source>
        <dbReference type="Proteomes" id="UP000243469"/>
    </source>
</evidence>
<dbReference type="SMART" id="SM00855">
    <property type="entry name" value="PGAM"/>
    <property type="match status" value="1"/>
</dbReference>
<dbReference type="GO" id="GO:0005737">
    <property type="term" value="C:cytoplasm"/>
    <property type="evidence" value="ECO:0007669"/>
    <property type="project" value="TreeGrafter"/>
</dbReference>
<evidence type="ECO:0000313" key="1">
    <source>
        <dbReference type="EMBL" id="PIE24015.1"/>
    </source>
</evidence>
<dbReference type="GO" id="GO:0016791">
    <property type="term" value="F:phosphatase activity"/>
    <property type="evidence" value="ECO:0007669"/>
    <property type="project" value="TreeGrafter"/>
</dbReference>
<dbReference type="AlphaFoldDB" id="A0A2G6JKT6"/>
<dbReference type="SUPFAM" id="SSF53254">
    <property type="entry name" value="Phosphoglycerate mutase-like"/>
    <property type="match status" value="1"/>
</dbReference>
<reference evidence="1 2" key="1">
    <citation type="submission" date="2017-10" db="EMBL/GenBank/DDBJ databases">
        <title>Novel microbial diversity and functional potential in the marine mammal oral microbiome.</title>
        <authorList>
            <person name="Dudek N.K."/>
            <person name="Sun C.L."/>
            <person name="Burstein D."/>
            <person name="Kantor R.S."/>
            <person name="Aliaga Goltsman D.S."/>
            <person name="Bik E.M."/>
            <person name="Thomas B.C."/>
            <person name="Banfield J.F."/>
            <person name="Relman D.A."/>
        </authorList>
    </citation>
    <scope>NUCLEOTIDE SEQUENCE [LARGE SCALE GENOMIC DNA]</scope>
    <source>
        <strain evidence="1">DOLJORAL78_47_21</strain>
    </source>
</reference>
<dbReference type="InterPro" id="IPR050275">
    <property type="entry name" value="PGM_Phosphatase"/>
</dbReference>
<comment type="caution">
    <text evidence="1">The sequence shown here is derived from an EMBL/GenBank/DDBJ whole genome shotgun (WGS) entry which is preliminary data.</text>
</comment>
<dbReference type="Proteomes" id="UP000243469">
    <property type="component" value="Unassembled WGS sequence"/>
</dbReference>
<proteinExistence type="predicted"/>
<dbReference type="InterPro" id="IPR013078">
    <property type="entry name" value="His_Pase_superF_clade-1"/>
</dbReference>